<dbReference type="SUPFAM" id="SSF48403">
    <property type="entry name" value="Ankyrin repeat"/>
    <property type="match status" value="1"/>
</dbReference>
<dbReference type="Gene3D" id="1.25.40.20">
    <property type="entry name" value="Ankyrin repeat-containing domain"/>
    <property type="match status" value="1"/>
</dbReference>
<reference evidence="2 3" key="1">
    <citation type="journal article" date="2015" name="Parasitol. Res.">
        <title>Viruses in close associations with free-living amoebae.</title>
        <authorList>
            <person name="Scheid P."/>
        </authorList>
    </citation>
    <scope>NUCLEOTIDE SEQUENCE [LARGE SCALE GENOMIC DNA]</scope>
    <source>
        <strain evidence="2">KlaHel</strain>
    </source>
</reference>
<dbReference type="KEGG" id="vg:23462925"/>
<dbReference type="PANTHER" id="PTHR46586:SF3">
    <property type="entry name" value="ANKYRIN REPEAT-CONTAINING PROTEIN"/>
    <property type="match status" value="1"/>
</dbReference>
<evidence type="ECO:0000313" key="3">
    <source>
        <dbReference type="Proteomes" id="UP000202511"/>
    </source>
</evidence>
<name>A0A0B5IYP5_9VIRU</name>
<dbReference type="Proteomes" id="UP000202511">
    <property type="component" value="Segment"/>
</dbReference>
<proteinExistence type="predicted"/>
<evidence type="ECO:0000256" key="1">
    <source>
        <dbReference type="SAM" id="MobiDB-lite"/>
    </source>
</evidence>
<dbReference type="PANTHER" id="PTHR46586">
    <property type="entry name" value="ANKYRIN REPEAT-CONTAINING PROTEIN"/>
    <property type="match status" value="1"/>
</dbReference>
<dbReference type="InterPro" id="IPR052050">
    <property type="entry name" value="SecEffector_AnkRepeat"/>
</dbReference>
<organism evidence="2 3">
    <name type="scientific">Pandoravirus inopinatum</name>
    <dbReference type="NCBI Taxonomy" id="1605721"/>
    <lineage>
        <taxon>Viruses</taxon>
        <taxon>Pandoravirus</taxon>
    </lineage>
</organism>
<accession>A0A0B5IYP5</accession>
<protein>
    <submittedName>
        <fullName evidence="2">Ankyrin repeat protein</fullName>
    </submittedName>
</protein>
<feature type="region of interest" description="Disordered" evidence="1">
    <location>
        <begin position="116"/>
        <end position="136"/>
    </location>
</feature>
<evidence type="ECO:0000313" key="2">
    <source>
        <dbReference type="EMBL" id="AJF98008.1"/>
    </source>
</evidence>
<dbReference type="InterPro" id="IPR036770">
    <property type="entry name" value="Ankyrin_rpt-contain_sf"/>
</dbReference>
<sequence>MAGLTDMPPEIIALILGHVSSLRDRVACVAASSLLAVEPLSRAAASLCPSTTIERFMEVGAPLDAIQYIGSRHHKRVLPKHVEAAACGGRRDVVEWVLEHAGLPAMHRCRPLDAYEEDPDSVDVGGKRKRKREPASYERIHRRWGVNAYSRQHAGPLVEALCESAHRGHVDVLDLLLDACALSANRDLDAALLDCLSVEATSAPGTATFDYLCRRRRRRGNGGSSGQARGRFRAHAPCCCPHAAYDAAVQDDRVDLVAWMHQAECDAAPHFSHPCHRSVYKSIRQGKMAVSRWLVDVLDVARWPEVDECLADALVKAAEHGHVDVLALVHGLGVQVCPLRALVCAAHAGHVEVLEWAAGTHDRGNAYGLMVGRSRPVAAWPSVAIGQAAAINGRTRTIQWLLQRSDVLKTLDVGAARAALRRGHYTIGNMLHEHGIAPYDQWDALGAAVASGKMDAIASVVNRGARCTSAALREAFCRSDEKIIAFLYTSFGDIQDPLSEAINALAGVEVELEPVAWILANADDQVCLAGLLAHSLLNGSSASCPCAQCRYPC</sequence>
<dbReference type="GeneID" id="23462925"/>
<dbReference type="EMBL" id="KP136319">
    <property type="protein sequence ID" value="AJF98008.1"/>
    <property type="molecule type" value="Genomic_DNA"/>
</dbReference>
<dbReference type="RefSeq" id="YP_009120243.1">
    <property type="nucleotide sequence ID" value="NC_026440.1"/>
</dbReference>